<protein>
    <submittedName>
        <fullName evidence="1">Uncharacterized protein</fullName>
    </submittedName>
</protein>
<dbReference type="Proteomes" id="UP000663882">
    <property type="component" value="Unassembled WGS sequence"/>
</dbReference>
<dbReference type="AlphaFoldDB" id="A0A815SXA0"/>
<proteinExistence type="predicted"/>
<name>A0A815SXA0_9BILA</name>
<dbReference type="OrthoDB" id="10020787at2759"/>
<dbReference type="Proteomes" id="UP000663823">
    <property type="component" value="Unassembled WGS sequence"/>
</dbReference>
<accession>A0A815SXA0</accession>
<evidence type="ECO:0000313" key="2">
    <source>
        <dbReference type="EMBL" id="CAF4197453.1"/>
    </source>
</evidence>
<organism evidence="1 3">
    <name type="scientific">Rotaria sordida</name>
    <dbReference type="NCBI Taxonomy" id="392033"/>
    <lineage>
        <taxon>Eukaryota</taxon>
        <taxon>Metazoa</taxon>
        <taxon>Spiralia</taxon>
        <taxon>Gnathifera</taxon>
        <taxon>Rotifera</taxon>
        <taxon>Eurotatoria</taxon>
        <taxon>Bdelloidea</taxon>
        <taxon>Philodinida</taxon>
        <taxon>Philodinidae</taxon>
        <taxon>Rotaria</taxon>
    </lineage>
</organism>
<gene>
    <name evidence="2" type="ORF">OTI717_LOCUS38430</name>
    <name evidence="1" type="ORF">RFH988_LOCUS38571</name>
</gene>
<reference evidence="1" key="1">
    <citation type="submission" date="2021-02" db="EMBL/GenBank/DDBJ databases">
        <authorList>
            <person name="Nowell W R."/>
        </authorList>
    </citation>
    <scope>NUCLEOTIDE SEQUENCE</scope>
</reference>
<sequence length="139" mass="16247">MDTYTPDVSGAVEFNDYMVENFVDCDSSLFSIDLWNVNKLIEEKYPRTNNHMEGYNNRMKTVFPVHPHIYEFIRSLPEEHIFQQHQAEESRVQARKRRKGYDDIGLLLEDLLKQVSDGQISQMDLAIKCGLAVKTTYVK</sequence>
<evidence type="ECO:0000313" key="1">
    <source>
        <dbReference type="EMBL" id="CAF1495480.1"/>
    </source>
</evidence>
<dbReference type="EMBL" id="CAJNOO010009947">
    <property type="protein sequence ID" value="CAF1495480.1"/>
    <property type="molecule type" value="Genomic_DNA"/>
</dbReference>
<evidence type="ECO:0000313" key="3">
    <source>
        <dbReference type="Proteomes" id="UP000663882"/>
    </source>
</evidence>
<dbReference type="EMBL" id="CAJOAX010020909">
    <property type="protein sequence ID" value="CAF4197453.1"/>
    <property type="molecule type" value="Genomic_DNA"/>
</dbReference>
<comment type="caution">
    <text evidence="1">The sequence shown here is derived from an EMBL/GenBank/DDBJ whole genome shotgun (WGS) entry which is preliminary data.</text>
</comment>